<organism evidence="3 4">
    <name type="scientific">Cylindrotheca closterium</name>
    <dbReference type="NCBI Taxonomy" id="2856"/>
    <lineage>
        <taxon>Eukaryota</taxon>
        <taxon>Sar</taxon>
        <taxon>Stramenopiles</taxon>
        <taxon>Ochrophyta</taxon>
        <taxon>Bacillariophyta</taxon>
        <taxon>Bacillariophyceae</taxon>
        <taxon>Bacillariophycidae</taxon>
        <taxon>Bacillariales</taxon>
        <taxon>Bacillariaceae</taxon>
        <taxon>Cylindrotheca</taxon>
    </lineage>
</organism>
<keyword evidence="2" id="KW-0472">Membrane</keyword>
<evidence type="ECO:0000256" key="1">
    <source>
        <dbReference type="SAM" id="MobiDB-lite"/>
    </source>
</evidence>
<keyword evidence="2" id="KW-1133">Transmembrane helix</keyword>
<dbReference type="PROSITE" id="PS00653">
    <property type="entry name" value="GLYCOSYL_HYDROL_F1_2"/>
    <property type="match status" value="1"/>
</dbReference>
<sequence length="136" mass="15251">MVESYFESPTERSGLLAQPNEEPAFEGSSSKTKKAFGICVGSSIVLIVVASLIMVMHMTDMNNNKLRMESSLLEKQNQHHRFPSDFVWGAATSAYQIEGAAYNKEGKIIKSEKKGYNNTKRANFHMKKSKNSFQLP</sequence>
<dbReference type="AlphaFoldDB" id="A0AAD2G3A2"/>
<dbReference type="GO" id="GO:0005975">
    <property type="term" value="P:carbohydrate metabolic process"/>
    <property type="evidence" value="ECO:0007669"/>
    <property type="project" value="InterPro"/>
</dbReference>
<dbReference type="SUPFAM" id="SSF51445">
    <property type="entry name" value="(Trans)glycosidases"/>
    <property type="match status" value="1"/>
</dbReference>
<name>A0AAD2G3A2_9STRA</name>
<keyword evidence="4" id="KW-1185">Reference proteome</keyword>
<dbReference type="Gene3D" id="3.20.20.80">
    <property type="entry name" value="Glycosidases"/>
    <property type="match status" value="1"/>
</dbReference>
<evidence type="ECO:0008006" key="5">
    <source>
        <dbReference type="Google" id="ProtNLM"/>
    </source>
</evidence>
<evidence type="ECO:0000313" key="3">
    <source>
        <dbReference type="EMBL" id="CAJ1961227.1"/>
    </source>
</evidence>
<gene>
    <name evidence="3" type="ORF">CYCCA115_LOCUS19092</name>
</gene>
<keyword evidence="2" id="KW-0812">Transmembrane</keyword>
<feature type="region of interest" description="Disordered" evidence="1">
    <location>
        <begin position="1"/>
        <end position="28"/>
    </location>
</feature>
<accession>A0AAD2G3A2</accession>
<feature type="transmembrane region" description="Helical" evidence="2">
    <location>
        <begin position="35"/>
        <end position="58"/>
    </location>
</feature>
<reference evidence="3" key="1">
    <citation type="submission" date="2023-08" db="EMBL/GenBank/DDBJ databases">
        <authorList>
            <person name="Audoor S."/>
            <person name="Bilcke G."/>
        </authorList>
    </citation>
    <scope>NUCLEOTIDE SEQUENCE</scope>
</reference>
<dbReference type="InterPro" id="IPR017853">
    <property type="entry name" value="GH"/>
</dbReference>
<dbReference type="Pfam" id="PF00232">
    <property type="entry name" value="Glyco_hydro_1"/>
    <property type="match status" value="1"/>
</dbReference>
<dbReference type="InterPro" id="IPR033132">
    <property type="entry name" value="GH_1_N_CS"/>
</dbReference>
<dbReference type="Proteomes" id="UP001295423">
    <property type="component" value="Unassembled WGS sequence"/>
</dbReference>
<dbReference type="InterPro" id="IPR001360">
    <property type="entry name" value="Glyco_hydro_1"/>
</dbReference>
<protein>
    <recommendedName>
        <fullName evidence="5">Beta-glucosidase</fullName>
    </recommendedName>
</protein>
<dbReference type="EMBL" id="CAKOGP040002091">
    <property type="protein sequence ID" value="CAJ1961227.1"/>
    <property type="molecule type" value="Genomic_DNA"/>
</dbReference>
<dbReference type="GO" id="GO:0004553">
    <property type="term" value="F:hydrolase activity, hydrolyzing O-glycosyl compounds"/>
    <property type="evidence" value="ECO:0007669"/>
    <property type="project" value="InterPro"/>
</dbReference>
<comment type="caution">
    <text evidence="3">The sequence shown here is derived from an EMBL/GenBank/DDBJ whole genome shotgun (WGS) entry which is preliminary data.</text>
</comment>
<proteinExistence type="predicted"/>
<evidence type="ECO:0000313" key="4">
    <source>
        <dbReference type="Proteomes" id="UP001295423"/>
    </source>
</evidence>
<evidence type="ECO:0000256" key="2">
    <source>
        <dbReference type="SAM" id="Phobius"/>
    </source>
</evidence>